<feature type="domain" description="Mce/MlaD" evidence="9">
    <location>
        <begin position="167"/>
        <end position="227"/>
    </location>
</feature>
<name>A0A225SUP2_9BURK</name>
<evidence type="ECO:0000256" key="1">
    <source>
        <dbReference type="ARBA" id="ARBA00004533"/>
    </source>
</evidence>
<dbReference type="InterPro" id="IPR051800">
    <property type="entry name" value="PqiA-PqiB_transport"/>
</dbReference>
<evidence type="ECO:0000256" key="6">
    <source>
        <dbReference type="ARBA" id="ARBA00023136"/>
    </source>
</evidence>
<gene>
    <name evidence="10" type="ORF">CEJ45_09080</name>
</gene>
<protein>
    <submittedName>
        <fullName evidence="10">Mammalian cell entry protein</fullName>
    </submittedName>
</protein>
<comment type="subcellular location">
    <subcellularLocation>
        <location evidence="1">Cell inner membrane</location>
    </subcellularLocation>
</comment>
<evidence type="ECO:0000256" key="5">
    <source>
        <dbReference type="ARBA" id="ARBA00022989"/>
    </source>
</evidence>
<keyword evidence="2" id="KW-1003">Cell membrane</keyword>
<sequence length="542" mass="59685">MTPPDHSDDKPALLQPRRARQRNWLPSLVWLIPIVAAIVGLTLVAKILVERGPVVTVSFRSAEGLEAGKTKVKYKDVEIGQVQSLKLAADRSHVLVGIQLNQDASGFNAEDTRFWVVRPRIAASGISGLGTLLSGAYIGADAGASEETKKNFVGLEQPPIVTRDASGRQFVLHTDDLGSLDIGSPIFYRRIKVGQVVAYDLDSDGRGVTLRIFVNAPYDKFVTQASRFWHASGFDMELNASGFKLHTQALSTVVLGGIAFRDRDEERVSPPAKEGSEYALVEDESAAMKEPDGVPQTALLYFDQSLRGLQPGATVDFRGVVLGEVKSIGVEYDKARGEFRMPVLIQIYPDRLGRRFHEETGEQRRSNAQLLRMLVKRGMRAQLRNGNLLTGQLYVAIDFFPKAKPAQIDPDKVPLELPTIPGSLDELQQQLSDIAGKLSKVPFDEIGRDLQTTLKTLNKTLTTAEQTAARINNDIAPEMQAAMKDARKTLNAAERTLSDDAPLQSDIRQTMQELSKAAASIRILTDYLQQHPESLIRGKQEP</sequence>
<feature type="coiled-coil region" evidence="7">
    <location>
        <begin position="454"/>
        <end position="496"/>
    </location>
</feature>
<evidence type="ECO:0000313" key="11">
    <source>
        <dbReference type="Proteomes" id="UP000214747"/>
    </source>
</evidence>
<feature type="domain" description="Mce/MlaD" evidence="9">
    <location>
        <begin position="52"/>
        <end position="142"/>
    </location>
</feature>
<reference evidence="10 11" key="1">
    <citation type="journal article" date="2010" name="Int. J. Syst. Evol. Microbiol.">
        <title>Reclassification of Herbaspirillum putei as a later heterotypic synonym of Herbaspirillum huttiense, with the description of H. huttiense subsp. huttiense subsp. nov. and H. huttiense subsp. putei subsp. nov., comb. nov., and description of Herbaspirillum aquaticum sp. nov.</title>
        <authorList>
            <person name="Dobritsa A.P."/>
            <person name="Reddy M.C."/>
            <person name="Samadpour M."/>
        </authorList>
    </citation>
    <scope>NUCLEOTIDE SEQUENCE [LARGE SCALE GENOMIC DNA]</scope>
    <source>
        <strain evidence="10 11">IEH 4430</strain>
    </source>
</reference>
<dbReference type="PANTHER" id="PTHR30462:SF0">
    <property type="entry name" value="INTERMEMBRANE TRANSPORT PROTEIN YEBT"/>
    <property type="match status" value="1"/>
</dbReference>
<dbReference type="EMBL" id="NJGV01000007">
    <property type="protein sequence ID" value="OWY34906.1"/>
    <property type="molecule type" value="Genomic_DNA"/>
</dbReference>
<dbReference type="RefSeq" id="WP_088754827.1">
    <property type="nucleotide sequence ID" value="NZ_JARJFG010000003.1"/>
</dbReference>
<keyword evidence="7" id="KW-0175">Coiled coil</keyword>
<dbReference type="AlphaFoldDB" id="A0A225SUP2"/>
<proteinExistence type="predicted"/>
<evidence type="ECO:0000256" key="2">
    <source>
        <dbReference type="ARBA" id="ARBA00022475"/>
    </source>
</evidence>
<evidence type="ECO:0000256" key="3">
    <source>
        <dbReference type="ARBA" id="ARBA00022519"/>
    </source>
</evidence>
<dbReference type="Pfam" id="PF02470">
    <property type="entry name" value="MlaD"/>
    <property type="match status" value="3"/>
</dbReference>
<organism evidence="10 11">
    <name type="scientific">Herbaspirillum aquaticum</name>
    <dbReference type="NCBI Taxonomy" id="568783"/>
    <lineage>
        <taxon>Bacteria</taxon>
        <taxon>Pseudomonadati</taxon>
        <taxon>Pseudomonadota</taxon>
        <taxon>Betaproteobacteria</taxon>
        <taxon>Burkholderiales</taxon>
        <taxon>Oxalobacteraceae</taxon>
        <taxon>Herbaspirillum</taxon>
    </lineage>
</organism>
<keyword evidence="6 8" id="KW-0472">Membrane</keyword>
<evidence type="ECO:0000256" key="8">
    <source>
        <dbReference type="SAM" id="Phobius"/>
    </source>
</evidence>
<evidence type="ECO:0000313" key="10">
    <source>
        <dbReference type="EMBL" id="OWY34906.1"/>
    </source>
</evidence>
<dbReference type="GO" id="GO:0005886">
    <property type="term" value="C:plasma membrane"/>
    <property type="evidence" value="ECO:0007669"/>
    <property type="project" value="UniProtKB-SubCell"/>
</dbReference>
<evidence type="ECO:0000256" key="7">
    <source>
        <dbReference type="SAM" id="Coils"/>
    </source>
</evidence>
<feature type="transmembrane region" description="Helical" evidence="8">
    <location>
        <begin position="28"/>
        <end position="49"/>
    </location>
</feature>
<dbReference type="Proteomes" id="UP000214747">
    <property type="component" value="Unassembled WGS sequence"/>
</dbReference>
<feature type="domain" description="Mce/MlaD" evidence="9">
    <location>
        <begin position="298"/>
        <end position="399"/>
    </location>
</feature>
<keyword evidence="3" id="KW-0997">Cell inner membrane</keyword>
<evidence type="ECO:0000259" key="9">
    <source>
        <dbReference type="Pfam" id="PF02470"/>
    </source>
</evidence>
<dbReference type="PANTHER" id="PTHR30462">
    <property type="entry name" value="INTERMEMBRANE TRANSPORT PROTEIN PQIB-RELATED"/>
    <property type="match status" value="1"/>
</dbReference>
<dbReference type="InterPro" id="IPR003399">
    <property type="entry name" value="Mce/MlaD"/>
</dbReference>
<keyword evidence="11" id="KW-1185">Reference proteome</keyword>
<keyword evidence="5 8" id="KW-1133">Transmembrane helix</keyword>
<evidence type="ECO:0000256" key="4">
    <source>
        <dbReference type="ARBA" id="ARBA00022692"/>
    </source>
</evidence>
<comment type="caution">
    <text evidence="10">The sequence shown here is derived from an EMBL/GenBank/DDBJ whole genome shotgun (WGS) entry which is preliminary data.</text>
</comment>
<accession>A0A225SUP2</accession>
<keyword evidence="4 8" id="KW-0812">Transmembrane</keyword>